<dbReference type="GO" id="GO:0006313">
    <property type="term" value="P:DNA transposition"/>
    <property type="evidence" value="ECO:0007669"/>
    <property type="project" value="InterPro"/>
</dbReference>
<accession>A0A0H3HB18</accession>
<evidence type="ECO:0000259" key="1">
    <source>
        <dbReference type="Pfam" id="PF01548"/>
    </source>
</evidence>
<sequence length="412" mass="47646">MTAIDQFAAHVGLDWADKKHDVCVQFKNGERTFHVINHTPEALDTWLNELHQKVKGRIAIALELKKGPVVYALQKYPFITVFPVHALSLARYRQTFWPSGAKDDPQDAELALDLMLRYPQKIKAIEPDNADIRLLLQLVEQRRLLVEDKRRFVNRLINTLKQYYPQPLEWFSHRDSSLFCELIIRWPSLQQLKRARSNTVRHFMNARGGPAVAYTEQRVTSIANAIPLTTDKSVIEANALMATALASQIKLVGELIRTYDERIESLFDTLPDAELFKSLPGMGPCMGPRMLAALGDNRDRFNSAEEIQNYAGIAPVTERSGQKSWVHWRWQCAKFVRQTFVEWAAKTVNSSYWAKLYYQGLREKGKSHQSAIRALAFKWIRIIYRCWKTRTRYDEAKYLLALEARKSPLLMP</sequence>
<dbReference type="PANTHER" id="PTHR33055">
    <property type="entry name" value="TRANSPOSASE FOR INSERTION SEQUENCE ELEMENT IS1111A"/>
    <property type="match status" value="1"/>
</dbReference>
<dbReference type="PANTHER" id="PTHR33055:SF3">
    <property type="entry name" value="PUTATIVE TRANSPOSASE FOR IS117-RELATED"/>
    <property type="match status" value="1"/>
</dbReference>
<reference evidence="3 4" key="1">
    <citation type="journal article" date="2012" name="J. Bacteriol.">
        <title>Complete genome sequence of Klebsiella oxytoca KCTC 1686, used in production of 2,3-butanediol.</title>
        <authorList>
            <person name="Shin S.H."/>
            <person name="Kim S."/>
            <person name="Kim J.Y."/>
            <person name="Lee S."/>
            <person name="Um Y."/>
            <person name="Oh M.K."/>
            <person name="Kim Y.R."/>
            <person name="Lee J."/>
            <person name="Yang K.S."/>
        </authorList>
    </citation>
    <scope>NUCLEOTIDE SEQUENCE [LARGE SCALE GENOMIC DNA]</scope>
    <source>
        <strain evidence="4">ATCC 8724 / DSM 4798 / JCM 20051 / NBRC 3318 / NRRL B-199 / KCTC 1686</strain>
    </source>
</reference>
<dbReference type="InterPro" id="IPR002525">
    <property type="entry name" value="Transp_IS110-like_N"/>
</dbReference>
<evidence type="ECO:0000313" key="3">
    <source>
        <dbReference type="EMBL" id="AEX05588.1"/>
    </source>
</evidence>
<organism evidence="3 4">
    <name type="scientific">Klebsiella michiganensis (strain ATCC 8724 / DSM 4798 / JCM 20051 / NBRC 3318 / NRRL B-199 / KCTC 1686 / BUCSAV 143 / CCM 1901)</name>
    <dbReference type="NCBI Taxonomy" id="1006551"/>
    <lineage>
        <taxon>Bacteria</taxon>
        <taxon>Pseudomonadati</taxon>
        <taxon>Pseudomonadota</taxon>
        <taxon>Gammaproteobacteria</taxon>
        <taxon>Enterobacterales</taxon>
        <taxon>Enterobacteriaceae</taxon>
        <taxon>Klebsiella/Raoultella group</taxon>
        <taxon>Klebsiella</taxon>
    </lineage>
</organism>
<gene>
    <name evidence="3" type="ordered locus">KOX_19330</name>
</gene>
<dbReference type="GO" id="GO:0003677">
    <property type="term" value="F:DNA binding"/>
    <property type="evidence" value="ECO:0007669"/>
    <property type="project" value="InterPro"/>
</dbReference>
<dbReference type="NCBIfam" id="NF033542">
    <property type="entry name" value="transpos_IS110"/>
    <property type="match status" value="1"/>
</dbReference>
<name>A0A0H3HB18_KLEM8</name>
<dbReference type="Pfam" id="PF01548">
    <property type="entry name" value="DEDD_Tnp_IS110"/>
    <property type="match status" value="1"/>
</dbReference>
<dbReference type="AlphaFoldDB" id="A0A0H3HB18"/>
<evidence type="ECO:0000313" key="4">
    <source>
        <dbReference type="Proteomes" id="UP000007843"/>
    </source>
</evidence>
<dbReference type="HOGENOM" id="CLU_036902_0_1_6"/>
<dbReference type="Pfam" id="PF02371">
    <property type="entry name" value="Transposase_20"/>
    <property type="match status" value="1"/>
</dbReference>
<dbReference type="PATRIC" id="fig|1006551.4.peg.3867"/>
<feature type="domain" description="Transposase IS116/IS110/IS902 C-terminal" evidence="2">
    <location>
        <begin position="274"/>
        <end position="359"/>
    </location>
</feature>
<feature type="domain" description="Transposase IS110-like N-terminal" evidence="1">
    <location>
        <begin position="11"/>
        <end position="165"/>
    </location>
</feature>
<proteinExistence type="predicted"/>
<dbReference type="InterPro" id="IPR047650">
    <property type="entry name" value="Transpos_IS110"/>
</dbReference>
<protein>
    <submittedName>
        <fullName evidence="3">Transposase, IS110 family protein</fullName>
    </submittedName>
</protein>
<dbReference type="RefSeq" id="WP_014229162.1">
    <property type="nucleotide sequence ID" value="NC_016612.1"/>
</dbReference>
<dbReference type="GO" id="GO:0004803">
    <property type="term" value="F:transposase activity"/>
    <property type="evidence" value="ECO:0007669"/>
    <property type="project" value="InterPro"/>
</dbReference>
<evidence type="ECO:0000259" key="2">
    <source>
        <dbReference type="Pfam" id="PF02371"/>
    </source>
</evidence>
<dbReference type="KEGG" id="kox:KOX_19330"/>
<dbReference type="EMBL" id="CP003218">
    <property type="protein sequence ID" value="AEX05588.1"/>
    <property type="molecule type" value="Genomic_DNA"/>
</dbReference>
<dbReference type="Proteomes" id="UP000007843">
    <property type="component" value="Chromosome"/>
</dbReference>
<dbReference type="InterPro" id="IPR003346">
    <property type="entry name" value="Transposase_20"/>
</dbReference>